<name>A0ABD1UWI5_9LAMI</name>
<dbReference type="Proteomes" id="UP001604277">
    <property type="component" value="Unassembled WGS sequence"/>
</dbReference>
<organism evidence="1 2">
    <name type="scientific">Forsythia ovata</name>
    <dbReference type="NCBI Taxonomy" id="205694"/>
    <lineage>
        <taxon>Eukaryota</taxon>
        <taxon>Viridiplantae</taxon>
        <taxon>Streptophyta</taxon>
        <taxon>Embryophyta</taxon>
        <taxon>Tracheophyta</taxon>
        <taxon>Spermatophyta</taxon>
        <taxon>Magnoliopsida</taxon>
        <taxon>eudicotyledons</taxon>
        <taxon>Gunneridae</taxon>
        <taxon>Pentapetalae</taxon>
        <taxon>asterids</taxon>
        <taxon>lamiids</taxon>
        <taxon>Lamiales</taxon>
        <taxon>Oleaceae</taxon>
        <taxon>Forsythieae</taxon>
        <taxon>Forsythia</taxon>
    </lineage>
</organism>
<comment type="caution">
    <text evidence="1">The sequence shown here is derived from an EMBL/GenBank/DDBJ whole genome shotgun (WGS) entry which is preliminary data.</text>
</comment>
<evidence type="ECO:0000313" key="2">
    <source>
        <dbReference type="Proteomes" id="UP001604277"/>
    </source>
</evidence>
<feature type="non-terminal residue" evidence="1">
    <location>
        <position position="1"/>
    </location>
</feature>
<keyword evidence="2" id="KW-1185">Reference proteome</keyword>
<reference evidence="2" key="1">
    <citation type="submission" date="2024-07" db="EMBL/GenBank/DDBJ databases">
        <title>Two chromosome-level genome assemblies of Korean endemic species Abeliophyllum distichum and Forsythia ovata (Oleaceae).</title>
        <authorList>
            <person name="Jang H."/>
        </authorList>
    </citation>
    <scope>NUCLEOTIDE SEQUENCE [LARGE SCALE GENOMIC DNA]</scope>
</reference>
<sequence length="212" mass="24259">MTWTPLLMTKTIGRIVWRQICVFEATYVYNSDDILSPLMTRTTFTADQTILAVSTIEIHEVKSLQSISSLRLEILNWHGAQLVGGPETHPPKFGGEHIRIVPNLGEMEKLAKSEYIGTSSTVKKDGDERNVRYVFRCKWEIVRLVVGGPRLHYFYVGDFTGRGRRLIDNGRGLIFSLVRQNLAHNPRFNTKILYLILGICMFKRNLEIGSDF</sequence>
<dbReference type="EMBL" id="JBFOLJ010000006">
    <property type="protein sequence ID" value="KAL2529419.1"/>
    <property type="molecule type" value="Genomic_DNA"/>
</dbReference>
<protein>
    <submittedName>
        <fullName evidence="1">Uncharacterized protein</fullName>
    </submittedName>
</protein>
<accession>A0ABD1UWI5</accession>
<proteinExistence type="predicted"/>
<gene>
    <name evidence="1" type="ORF">Fot_22020</name>
</gene>
<dbReference type="AlphaFoldDB" id="A0ABD1UWI5"/>
<evidence type="ECO:0000313" key="1">
    <source>
        <dbReference type="EMBL" id="KAL2529419.1"/>
    </source>
</evidence>